<evidence type="ECO:0000313" key="2">
    <source>
        <dbReference type="EMBL" id="OMJ74857.1"/>
    </source>
</evidence>
<evidence type="ECO:0000313" key="3">
    <source>
        <dbReference type="Proteomes" id="UP000187209"/>
    </source>
</evidence>
<feature type="signal peptide" evidence="1">
    <location>
        <begin position="1"/>
        <end position="16"/>
    </location>
</feature>
<sequence length="140" mass="16022">MNNVLITFLLFALTHSNSIFDTNLKQQVGSACSSDNKFIISSFDVSDWPALGQSSLITYMGIAQEPITIGIITYSIEDQTQAWYNEYQAIDQNYTQNESATFNNIMQWPMFSGGYLFQMQIRDQINPQYVHACWAFTFVL</sequence>
<name>A0A1R2BDM2_9CILI</name>
<feature type="chain" id="PRO_5012819748" evidence="1">
    <location>
        <begin position="17"/>
        <end position="140"/>
    </location>
</feature>
<accession>A0A1R2BDM2</accession>
<evidence type="ECO:0000256" key="1">
    <source>
        <dbReference type="SAM" id="SignalP"/>
    </source>
</evidence>
<proteinExistence type="predicted"/>
<organism evidence="2 3">
    <name type="scientific">Stentor coeruleus</name>
    <dbReference type="NCBI Taxonomy" id="5963"/>
    <lineage>
        <taxon>Eukaryota</taxon>
        <taxon>Sar</taxon>
        <taxon>Alveolata</taxon>
        <taxon>Ciliophora</taxon>
        <taxon>Postciliodesmatophora</taxon>
        <taxon>Heterotrichea</taxon>
        <taxon>Heterotrichida</taxon>
        <taxon>Stentoridae</taxon>
        <taxon>Stentor</taxon>
    </lineage>
</organism>
<dbReference type="Proteomes" id="UP000187209">
    <property type="component" value="Unassembled WGS sequence"/>
</dbReference>
<dbReference type="EMBL" id="MPUH01000724">
    <property type="protein sequence ID" value="OMJ74857.1"/>
    <property type="molecule type" value="Genomic_DNA"/>
</dbReference>
<comment type="caution">
    <text evidence="2">The sequence shown here is derived from an EMBL/GenBank/DDBJ whole genome shotgun (WGS) entry which is preliminary data.</text>
</comment>
<keyword evidence="3" id="KW-1185">Reference proteome</keyword>
<dbReference type="AlphaFoldDB" id="A0A1R2BDM2"/>
<keyword evidence="1" id="KW-0732">Signal</keyword>
<gene>
    <name evidence="2" type="ORF">SteCoe_26110</name>
</gene>
<protein>
    <submittedName>
        <fullName evidence="2">Uncharacterized protein</fullName>
    </submittedName>
</protein>
<reference evidence="2 3" key="1">
    <citation type="submission" date="2016-11" db="EMBL/GenBank/DDBJ databases">
        <title>The macronuclear genome of Stentor coeruleus: a giant cell with tiny introns.</title>
        <authorList>
            <person name="Slabodnick M."/>
            <person name="Ruby J.G."/>
            <person name="Reiff S.B."/>
            <person name="Swart E.C."/>
            <person name="Gosai S."/>
            <person name="Prabakaran S."/>
            <person name="Witkowska E."/>
            <person name="Larue G.E."/>
            <person name="Fisher S."/>
            <person name="Freeman R.M."/>
            <person name="Gunawardena J."/>
            <person name="Chu W."/>
            <person name="Stover N.A."/>
            <person name="Gregory B.D."/>
            <person name="Nowacki M."/>
            <person name="Derisi J."/>
            <person name="Roy S.W."/>
            <person name="Marshall W.F."/>
            <person name="Sood P."/>
        </authorList>
    </citation>
    <scope>NUCLEOTIDE SEQUENCE [LARGE SCALE GENOMIC DNA]</scope>
    <source>
        <strain evidence="2">WM001</strain>
    </source>
</reference>